<organism evidence="1 2">
    <name type="scientific">Phlebotomus papatasi</name>
    <name type="common">Sandfly</name>
    <dbReference type="NCBI Taxonomy" id="29031"/>
    <lineage>
        <taxon>Eukaryota</taxon>
        <taxon>Metazoa</taxon>
        <taxon>Ecdysozoa</taxon>
        <taxon>Arthropoda</taxon>
        <taxon>Hexapoda</taxon>
        <taxon>Insecta</taxon>
        <taxon>Pterygota</taxon>
        <taxon>Neoptera</taxon>
        <taxon>Endopterygota</taxon>
        <taxon>Diptera</taxon>
        <taxon>Nematocera</taxon>
        <taxon>Psychodoidea</taxon>
        <taxon>Psychodidae</taxon>
        <taxon>Phlebotomus</taxon>
        <taxon>Phlebotomus</taxon>
    </lineage>
</organism>
<dbReference type="VEuPathDB" id="VectorBase:PPAPM1_011219"/>
<dbReference type="InterPro" id="IPR000535">
    <property type="entry name" value="MSP_dom"/>
</dbReference>
<dbReference type="Pfam" id="PF17921">
    <property type="entry name" value="Integrase_H2C2"/>
    <property type="match status" value="1"/>
</dbReference>
<dbReference type="AlphaFoldDB" id="A0A1B0FYB6"/>
<dbReference type="GO" id="GO:0015074">
    <property type="term" value="P:DNA integration"/>
    <property type="evidence" value="ECO:0007669"/>
    <property type="project" value="InterPro"/>
</dbReference>
<dbReference type="PROSITE" id="PS50994">
    <property type="entry name" value="INTEGRASE"/>
    <property type="match status" value="1"/>
</dbReference>
<dbReference type="VEuPathDB" id="VectorBase:PPAPM1_012123"/>
<dbReference type="SUPFAM" id="SSF53098">
    <property type="entry name" value="Ribonuclease H-like"/>
    <property type="match status" value="1"/>
</dbReference>
<dbReference type="InterPro" id="IPR013783">
    <property type="entry name" value="Ig-like_fold"/>
</dbReference>
<dbReference type="InterPro" id="IPR041588">
    <property type="entry name" value="Integrase_H2C2"/>
</dbReference>
<sequence length="390" mass="44931">MEKKKEQLLLIEPQNELKFRGPFNTHVTSRMRLTNPTDKVILFKIKTTAPKKYCVRPNCGTLNPQESTEVNNLSLKKKKSPLPPLTVSDLERAQVMLWKEMQTKYTCERNLLISGKTIDKKSSLYKLSPFVDENGVLRMKSRLVNSPDVNEKFPIILDEKHPATRLLILDIHVRNFHQGREQIVNDLRQKFWIPKIRMAVKRSWRDCQPCKNFAARPMPPEMAALPVARVEQQMFPFARSGVDFFGPIMVTVGRRQEKRWGVLFTCMTTRAIHLEIAHSLDTDSAIMAIRRFISRRGPIKELYSDNGTNFHGADKEMRAALAHLDQEKIRDMLSCKLIDWIFNPPSAPHMGGSWERLIRTVKTALKTTLAFHAPSDEVLQTLFAEAEFVP</sequence>
<dbReference type="GO" id="GO:0003676">
    <property type="term" value="F:nucleic acid binding"/>
    <property type="evidence" value="ECO:0007669"/>
    <property type="project" value="InterPro"/>
</dbReference>
<dbReference type="VEuPathDB" id="VectorBase:PPAI006260"/>
<dbReference type="SUPFAM" id="SSF49354">
    <property type="entry name" value="PapD-like"/>
    <property type="match status" value="1"/>
</dbReference>
<dbReference type="InterPro" id="IPR012337">
    <property type="entry name" value="RNaseH-like_sf"/>
</dbReference>
<dbReference type="PANTHER" id="PTHR47331">
    <property type="entry name" value="PHD-TYPE DOMAIN-CONTAINING PROTEIN"/>
    <property type="match status" value="1"/>
</dbReference>
<dbReference type="Gene3D" id="3.30.420.10">
    <property type="entry name" value="Ribonuclease H-like superfamily/Ribonuclease H"/>
    <property type="match status" value="1"/>
</dbReference>
<dbReference type="PROSITE" id="PS50202">
    <property type="entry name" value="MSP"/>
    <property type="match status" value="1"/>
</dbReference>
<dbReference type="InterPro" id="IPR001584">
    <property type="entry name" value="Integrase_cat-core"/>
</dbReference>
<dbReference type="PANTHER" id="PTHR47331:SF1">
    <property type="entry name" value="GAG-LIKE PROTEIN"/>
    <property type="match status" value="1"/>
</dbReference>
<evidence type="ECO:0000313" key="1">
    <source>
        <dbReference type="EnsemblMetazoa" id="PPAI006260-PA"/>
    </source>
</evidence>
<dbReference type="InterPro" id="IPR036397">
    <property type="entry name" value="RNaseH_sf"/>
</dbReference>
<dbReference type="Gene3D" id="1.10.340.70">
    <property type="match status" value="1"/>
</dbReference>
<dbReference type="Gene3D" id="2.60.40.10">
    <property type="entry name" value="Immunoglobulins"/>
    <property type="match status" value="1"/>
</dbReference>
<dbReference type="Pfam" id="PF00635">
    <property type="entry name" value="Motile_Sperm"/>
    <property type="match status" value="1"/>
</dbReference>
<dbReference type="EMBL" id="AJVK01001006">
    <property type="status" value="NOT_ANNOTATED_CDS"/>
    <property type="molecule type" value="Genomic_DNA"/>
</dbReference>
<dbReference type="EMBL" id="AJVK01001007">
    <property type="status" value="NOT_ANNOTATED_CDS"/>
    <property type="molecule type" value="Genomic_DNA"/>
</dbReference>
<proteinExistence type="predicted"/>
<name>A0A1B0FYB6_PHLPP</name>
<accession>A0A1B0FYB6</accession>
<reference evidence="1" key="1">
    <citation type="submission" date="2022-08" db="UniProtKB">
        <authorList>
            <consortium name="EnsemblMetazoa"/>
        </authorList>
    </citation>
    <scope>IDENTIFICATION</scope>
    <source>
        <strain evidence="1">Israel</strain>
    </source>
</reference>
<evidence type="ECO:0008006" key="3">
    <source>
        <dbReference type="Google" id="ProtNLM"/>
    </source>
</evidence>
<dbReference type="InterPro" id="IPR008962">
    <property type="entry name" value="PapD-like_sf"/>
</dbReference>
<evidence type="ECO:0000313" key="2">
    <source>
        <dbReference type="Proteomes" id="UP000092462"/>
    </source>
</evidence>
<keyword evidence="2" id="KW-1185">Reference proteome</keyword>
<dbReference type="EnsemblMetazoa" id="PPAI006260-RA">
    <property type="protein sequence ID" value="PPAI006260-PA"/>
    <property type="gene ID" value="PPAI006260"/>
</dbReference>
<protein>
    <recommendedName>
        <fullName evidence="3">Integrase catalytic domain-containing protein</fullName>
    </recommendedName>
</protein>
<dbReference type="Proteomes" id="UP000092462">
    <property type="component" value="Unassembled WGS sequence"/>
</dbReference>